<proteinExistence type="predicted"/>
<gene>
    <name evidence="1" type="ORF">SAMN05444390_10559</name>
</gene>
<protein>
    <submittedName>
        <fullName evidence="1">Uncharacterized protein</fullName>
    </submittedName>
</protein>
<accession>A0A1H6D5K4</accession>
<evidence type="ECO:0000313" key="2">
    <source>
        <dbReference type="Proteomes" id="UP000236745"/>
    </source>
</evidence>
<dbReference type="RefSeq" id="WP_104004896.1">
    <property type="nucleotide sequence ID" value="NZ_FNVQ01000005.1"/>
</dbReference>
<dbReference type="EMBL" id="FNVQ01000005">
    <property type="protein sequence ID" value="SEG80659.1"/>
    <property type="molecule type" value="Genomic_DNA"/>
</dbReference>
<keyword evidence="2" id="KW-1185">Reference proteome</keyword>
<name>A0A1H6D5K4_9GAMM</name>
<evidence type="ECO:0000313" key="1">
    <source>
        <dbReference type="EMBL" id="SEG80659.1"/>
    </source>
</evidence>
<sequence length="60" mass="6619">MHELNLEELSALLAVFERAGVEANDSTEGQLLGRIRTLHAEKEELESMDFDDCLGGACKL</sequence>
<dbReference type="Proteomes" id="UP000236745">
    <property type="component" value="Unassembled WGS sequence"/>
</dbReference>
<reference evidence="1 2" key="1">
    <citation type="submission" date="2016-10" db="EMBL/GenBank/DDBJ databases">
        <authorList>
            <person name="de Groot N.N."/>
        </authorList>
    </citation>
    <scope>NUCLEOTIDE SEQUENCE [LARGE SCALE GENOMIC DNA]</scope>
    <source>
        <strain evidence="1 2">DSM 22012</strain>
    </source>
</reference>
<dbReference type="OrthoDB" id="6089780at2"/>
<organism evidence="1 2">
    <name type="scientific">Marinobacterium lutimaris</name>
    <dbReference type="NCBI Taxonomy" id="568106"/>
    <lineage>
        <taxon>Bacteria</taxon>
        <taxon>Pseudomonadati</taxon>
        <taxon>Pseudomonadota</taxon>
        <taxon>Gammaproteobacteria</taxon>
        <taxon>Oceanospirillales</taxon>
        <taxon>Oceanospirillaceae</taxon>
        <taxon>Marinobacterium</taxon>
    </lineage>
</organism>
<dbReference type="AlphaFoldDB" id="A0A1H6D5K4"/>